<name>A0A1J9S1X4_9PEZI</name>
<feature type="region of interest" description="Disordered" evidence="1">
    <location>
        <begin position="16"/>
        <end position="46"/>
    </location>
</feature>
<accession>A0A1J9S1X4</accession>
<gene>
    <name evidence="2" type="ORF">BKCO1_2800075</name>
</gene>
<proteinExistence type="predicted"/>
<sequence length="135" mass="13720">MLLLLLLLLQPSLPLSPSLEKSSKQRTSSSPPPHLPPSAFSHTTPTITTPYINAVRAASQHPADAPASSSSALASLSPSPSFLTAVTAAAAAATTTLITSSTNPAMTPTRAVAPATAPHALATMEAEKGARMVAW</sequence>
<evidence type="ECO:0000256" key="1">
    <source>
        <dbReference type="SAM" id="MobiDB-lite"/>
    </source>
</evidence>
<dbReference type="Proteomes" id="UP000183809">
    <property type="component" value="Unassembled WGS sequence"/>
</dbReference>
<feature type="region of interest" description="Disordered" evidence="1">
    <location>
        <begin position="58"/>
        <end position="77"/>
    </location>
</feature>
<evidence type="ECO:0000313" key="3">
    <source>
        <dbReference type="Proteomes" id="UP000183809"/>
    </source>
</evidence>
<evidence type="ECO:0000313" key="2">
    <source>
        <dbReference type="EMBL" id="OJD33653.1"/>
    </source>
</evidence>
<dbReference type="GeneID" id="31013988"/>
<dbReference type="RefSeq" id="XP_020129913.1">
    <property type="nucleotide sequence ID" value="XM_020273727.1"/>
</dbReference>
<comment type="caution">
    <text evidence="2">The sequence shown here is derived from an EMBL/GenBank/DDBJ whole genome shotgun (WGS) entry which is preliminary data.</text>
</comment>
<dbReference type="AlphaFoldDB" id="A0A1J9S1X4"/>
<keyword evidence="3" id="KW-1185">Reference proteome</keyword>
<organism evidence="2 3">
    <name type="scientific">Diplodia corticola</name>
    <dbReference type="NCBI Taxonomy" id="236234"/>
    <lineage>
        <taxon>Eukaryota</taxon>
        <taxon>Fungi</taxon>
        <taxon>Dikarya</taxon>
        <taxon>Ascomycota</taxon>
        <taxon>Pezizomycotina</taxon>
        <taxon>Dothideomycetes</taxon>
        <taxon>Dothideomycetes incertae sedis</taxon>
        <taxon>Botryosphaeriales</taxon>
        <taxon>Botryosphaeriaceae</taxon>
        <taxon>Diplodia</taxon>
    </lineage>
</organism>
<dbReference type="EMBL" id="MNUE01000028">
    <property type="protein sequence ID" value="OJD33653.1"/>
    <property type="molecule type" value="Genomic_DNA"/>
</dbReference>
<protein>
    <submittedName>
        <fullName evidence="2">Uncharacterized protein</fullName>
    </submittedName>
</protein>
<reference evidence="2 3" key="1">
    <citation type="submission" date="2016-10" db="EMBL/GenBank/DDBJ databases">
        <title>Proteomics and genomics reveal pathogen-plant mechanisms compatible with a hemibiotrophic lifestyle of Diplodia corticola.</title>
        <authorList>
            <person name="Fernandes I."/>
            <person name="De Jonge R."/>
            <person name="Van De Peer Y."/>
            <person name="Devreese B."/>
            <person name="Alves A."/>
            <person name="Esteves A.C."/>
        </authorList>
    </citation>
    <scope>NUCLEOTIDE SEQUENCE [LARGE SCALE GENOMIC DNA]</scope>
    <source>
        <strain evidence="2 3">CBS 112549</strain>
    </source>
</reference>